<keyword evidence="4" id="KW-1185">Reference proteome</keyword>
<dbReference type="EMBL" id="BQKA01000021">
    <property type="protein sequence ID" value="GJM50104.1"/>
    <property type="molecule type" value="Genomic_DNA"/>
</dbReference>
<proteinExistence type="predicted"/>
<protein>
    <recommendedName>
        <fullName evidence="5">Lipoprotein</fullName>
    </recommendedName>
</protein>
<dbReference type="EMBL" id="BQKB01000025">
    <property type="protein sequence ID" value="GJM53071.1"/>
    <property type="molecule type" value="Genomic_DNA"/>
</dbReference>
<evidence type="ECO:0000313" key="3">
    <source>
        <dbReference type="Proteomes" id="UP001207736"/>
    </source>
</evidence>
<accession>A0AAV5AU46</accession>
<dbReference type="AlphaFoldDB" id="A0AAV5AU46"/>
<evidence type="ECO:0008006" key="5">
    <source>
        <dbReference type="Google" id="ProtNLM"/>
    </source>
</evidence>
<dbReference type="Proteomes" id="UP001207736">
    <property type="component" value="Unassembled WGS sequence"/>
</dbReference>
<organism evidence="1 3">
    <name type="scientific">Capnocytophaga catalasegens</name>
    <dbReference type="NCBI Taxonomy" id="1004260"/>
    <lineage>
        <taxon>Bacteria</taxon>
        <taxon>Pseudomonadati</taxon>
        <taxon>Bacteroidota</taxon>
        <taxon>Flavobacteriia</taxon>
        <taxon>Flavobacteriales</taxon>
        <taxon>Flavobacteriaceae</taxon>
        <taxon>Capnocytophaga</taxon>
    </lineage>
</organism>
<dbReference type="Proteomes" id="UP001208692">
    <property type="component" value="Unassembled WGS sequence"/>
</dbReference>
<comment type="caution">
    <text evidence="1">The sequence shown here is derived from an EMBL/GenBank/DDBJ whole genome shotgun (WGS) entry which is preliminary data.</text>
</comment>
<evidence type="ECO:0000313" key="1">
    <source>
        <dbReference type="EMBL" id="GJM50104.1"/>
    </source>
</evidence>
<sequence length="364" mass="41876">MNCTKDNNQEGKPIVDPIEKVLKPTSIVVKQGNEVLKDIVKDNKILLEEGKQYNIEVIFDEDVELQKGEFLKMKTKNQREFYADFYGKNANEINEKVVFKKQGYQDFVLEIVQEQLIAKFYKTFKSLSAPQNNLIVPNPDKKTITILNVNKNNTNAQMELTFLTPVFMENLVENNQEFIKVEKMGEGDVYKIIVSSDKLIEKEELILPIYSINKMQKGTQVSELVFKADKAPYYFDKEESSSKLNVYRYSSFSFDDGEDDEDDSEDDEDIKTDTILNAELQLYLNGEKTAYIFIDNPNIDLVESYTMDTTKKGKINITLKDGIQNLPPKTLHFFDAYEGELVGGQIVKKQNAPKQEISIYLTGY</sequence>
<evidence type="ECO:0000313" key="2">
    <source>
        <dbReference type="EMBL" id="GJM53071.1"/>
    </source>
</evidence>
<reference evidence="1 4" key="1">
    <citation type="submission" date="2021-11" db="EMBL/GenBank/DDBJ databases">
        <title>Draft genome sequence of Capnocytophaga sp. strain KC07075 isolated from cat oral cavity.</title>
        <authorList>
            <person name="Suzuki M."/>
            <person name="Imaoka K."/>
            <person name="Kimura M."/>
            <person name="Morikawa S."/>
            <person name="Maeda K."/>
        </authorList>
    </citation>
    <scope>NUCLEOTIDE SEQUENCE</scope>
    <source>
        <strain evidence="1">KC07075</strain>
        <strain evidence="2 4">KC07079</strain>
    </source>
</reference>
<gene>
    <name evidence="1" type="ORF">RCZ15_10780</name>
    <name evidence="2" type="ORF">RCZ16_13880</name>
</gene>
<name>A0AAV5AU46_9FLAO</name>
<evidence type="ECO:0000313" key="4">
    <source>
        <dbReference type="Proteomes" id="UP001208692"/>
    </source>
</evidence>